<dbReference type="Gene3D" id="1.10.290.10">
    <property type="entry name" value="Topoisomerase I, domain 4"/>
    <property type="match status" value="2"/>
</dbReference>
<dbReference type="InterPro" id="IPR023405">
    <property type="entry name" value="Topo_IA_core_domain"/>
</dbReference>
<dbReference type="InterPro" id="IPR000380">
    <property type="entry name" value="Topo_IA"/>
</dbReference>
<dbReference type="EC" id="5.6.2.1" evidence="3"/>
<keyword evidence="5" id="KW-0238">DNA-binding</keyword>
<dbReference type="InterPro" id="IPR013824">
    <property type="entry name" value="Topo_IA_cen_sub1"/>
</dbReference>
<dbReference type="Pfam" id="PF01131">
    <property type="entry name" value="Topoisom_bac"/>
    <property type="match status" value="2"/>
</dbReference>
<evidence type="ECO:0000256" key="5">
    <source>
        <dbReference type="ARBA" id="ARBA00023125"/>
    </source>
</evidence>
<dbReference type="Pfam" id="PF01751">
    <property type="entry name" value="Toprim"/>
    <property type="match status" value="1"/>
</dbReference>
<evidence type="ECO:0000256" key="8">
    <source>
        <dbReference type="ARBA" id="ARBA00031985"/>
    </source>
</evidence>
<reference evidence="12 13" key="1">
    <citation type="submission" date="2017-10" db="EMBL/GenBank/DDBJ databases">
        <title>Bifidobacterium xylocopum sp. nov. and Bifidobacterium aemilianum sp. nov., from the carpenter bee (Xylocopa violacea) digestive tract.</title>
        <authorList>
            <person name="Alberoni D."/>
            <person name="Baffoni L."/>
            <person name="Di Gioia D."/>
            <person name="Gaggia F."/>
            <person name="Biavati B."/>
        </authorList>
    </citation>
    <scope>NUCLEOTIDE SEQUENCE [LARGE SCALE GENOMIC DNA]</scope>
    <source>
        <strain evidence="12 13">XV2</strain>
    </source>
</reference>
<dbReference type="GO" id="GO:0006265">
    <property type="term" value="P:DNA topological change"/>
    <property type="evidence" value="ECO:0007669"/>
    <property type="project" value="InterPro"/>
</dbReference>
<dbReference type="PROSITE" id="PS52039">
    <property type="entry name" value="TOPO_IA_2"/>
    <property type="match status" value="1"/>
</dbReference>
<sequence length="798" mass="88259">MRLIIAEKRSVASAIGKAIGGDVARRGYIEAGDSLITWAQGHLVELAEPGEYKDRPWSAKRWNLETLPIDPGEAWIWSVNHDKTATERYNCIVSLASRPDVDTVINACDPDREGEAIFRRIMFRADVRKPMQRLWVASMEGTAIRSALKDMRPDSEYQGLADAAEIRAKADWLTGMNASRAYTLLYKRPVRVGRVQTPTLSIIVDRDRQIEQHVPRPFWRVRAGMGSWTLTSEPLYSPKRAQEVAHQVDTVGVNVREVKRLRRRLSPPHLYDLTELQKDMNRLHGFTAEQTADAAQRLYENELINYPRTDSTFITRAELPKLTGFINATRAAGVVATVPPAPRLRLIRKNGQVDELPATNPTASVDSAVIERLRLHGFTAEQTADAAQRLYQNELINYPRTDSTFITRAELPKLTGVINATRAAGVVATVPPAPRFNLVVDDTRVEGHPAILPTASFDSAAIERLGDDERLVWVRIVQRVCEAVGDDYVHDTVDVAADTGGVRFTCSADTPVSWGWKGVAAKADHEGGDESEHNDIPTNLIAPAVLPALDTVVVSGKSKPPSPMTDADLLTAMQSASRYLKDKALRKAMDDERSHSGGIGTPATRAKIIERLVKTRYAEREGNYIRSTELGRTVIDLVAEDLRDVELTARMEQRLSAVEHGEADAAEVMEEMRAQAVAIPATAKSDLKPELIHIREAYGSCPRCGKTVVKTGKVWQCSSNQSVKDSSGEWRLTAGCGWKLFGSVAGKGLSDEQAKALLAGRMVPVSGLKSRSTSHLYDAWLTIDADRGFQVHPRREQR</sequence>
<dbReference type="SMART" id="SM00493">
    <property type="entry name" value="TOPRIM"/>
    <property type="match status" value="1"/>
</dbReference>
<evidence type="ECO:0000256" key="10">
    <source>
        <dbReference type="ARBA" id="ARBA00032877"/>
    </source>
</evidence>
<accession>A0A366KAP1</accession>
<dbReference type="RefSeq" id="WP_113853986.1">
    <property type="nucleotide sequence ID" value="NZ_PDCH01000020.1"/>
</dbReference>
<evidence type="ECO:0000256" key="1">
    <source>
        <dbReference type="ARBA" id="ARBA00000213"/>
    </source>
</evidence>
<evidence type="ECO:0000313" key="12">
    <source>
        <dbReference type="EMBL" id="RBP98805.1"/>
    </source>
</evidence>
<dbReference type="PANTHER" id="PTHR11390">
    <property type="entry name" value="PROKARYOTIC DNA TOPOISOMERASE"/>
    <property type="match status" value="1"/>
</dbReference>
<evidence type="ECO:0000256" key="6">
    <source>
        <dbReference type="ARBA" id="ARBA00023235"/>
    </source>
</evidence>
<dbReference type="EMBL" id="PDCH01000020">
    <property type="protein sequence ID" value="RBP98805.1"/>
    <property type="molecule type" value="Genomic_DNA"/>
</dbReference>
<evidence type="ECO:0000256" key="2">
    <source>
        <dbReference type="ARBA" id="ARBA00009446"/>
    </source>
</evidence>
<evidence type="ECO:0000313" key="13">
    <source>
        <dbReference type="Proteomes" id="UP000252345"/>
    </source>
</evidence>
<dbReference type="GO" id="GO:0003917">
    <property type="term" value="F:DNA topoisomerase type I (single strand cut, ATP-independent) activity"/>
    <property type="evidence" value="ECO:0007669"/>
    <property type="project" value="UniProtKB-EC"/>
</dbReference>
<evidence type="ECO:0000256" key="3">
    <source>
        <dbReference type="ARBA" id="ARBA00012891"/>
    </source>
</evidence>
<keyword evidence="6 12" id="KW-0413">Isomerase</keyword>
<evidence type="ECO:0000259" key="11">
    <source>
        <dbReference type="PROSITE" id="PS52039"/>
    </source>
</evidence>
<comment type="similarity">
    <text evidence="2">Belongs to the type IA topoisomerase family.</text>
</comment>
<keyword evidence="4" id="KW-0799">Topoisomerase</keyword>
<protein>
    <recommendedName>
        <fullName evidence="3">DNA topoisomerase</fullName>
        <ecNumber evidence="3">5.6.2.1</ecNumber>
    </recommendedName>
    <alternativeName>
        <fullName evidence="10">Omega-protein</fullName>
    </alternativeName>
    <alternativeName>
        <fullName evidence="9">Relaxing enzyme</fullName>
    </alternativeName>
    <alternativeName>
        <fullName evidence="7">Swivelase</fullName>
    </alternativeName>
    <alternativeName>
        <fullName evidence="8">Untwisting enzyme</fullName>
    </alternativeName>
</protein>
<evidence type="ECO:0000256" key="9">
    <source>
        <dbReference type="ARBA" id="ARBA00032235"/>
    </source>
</evidence>
<evidence type="ECO:0000256" key="7">
    <source>
        <dbReference type="ARBA" id="ARBA00030003"/>
    </source>
</evidence>
<dbReference type="SMART" id="SM00437">
    <property type="entry name" value="TOP1Ac"/>
    <property type="match status" value="1"/>
</dbReference>
<dbReference type="Gene3D" id="2.70.20.10">
    <property type="entry name" value="Topoisomerase I, domain 3"/>
    <property type="match status" value="1"/>
</dbReference>
<keyword evidence="13" id="KW-1185">Reference proteome</keyword>
<dbReference type="InterPro" id="IPR034144">
    <property type="entry name" value="TOPRIM_TopoIII"/>
</dbReference>
<evidence type="ECO:0000256" key="4">
    <source>
        <dbReference type="ARBA" id="ARBA00023029"/>
    </source>
</evidence>
<dbReference type="Proteomes" id="UP000252345">
    <property type="component" value="Unassembled WGS sequence"/>
</dbReference>
<dbReference type="Gene3D" id="3.40.50.140">
    <property type="match status" value="1"/>
</dbReference>
<dbReference type="GO" id="GO:0006281">
    <property type="term" value="P:DNA repair"/>
    <property type="evidence" value="ECO:0007669"/>
    <property type="project" value="TreeGrafter"/>
</dbReference>
<proteinExistence type="inferred from homology"/>
<dbReference type="PANTHER" id="PTHR11390:SF21">
    <property type="entry name" value="DNA TOPOISOMERASE 3-ALPHA"/>
    <property type="match status" value="1"/>
</dbReference>
<dbReference type="OrthoDB" id="9803554at2"/>
<dbReference type="InterPro" id="IPR003602">
    <property type="entry name" value="Topo_IA_DNA-bd_dom"/>
</dbReference>
<dbReference type="InterPro" id="IPR006171">
    <property type="entry name" value="TOPRIM_dom"/>
</dbReference>
<feature type="domain" description="Topo IA-type catalytic" evidence="11">
    <location>
        <begin position="157"/>
        <end position="680"/>
    </location>
</feature>
<dbReference type="InterPro" id="IPR013825">
    <property type="entry name" value="Topo_IA_cen_sub2"/>
</dbReference>
<dbReference type="InterPro" id="IPR013826">
    <property type="entry name" value="Topo_IA_cen_sub3"/>
</dbReference>
<dbReference type="GO" id="GO:0043597">
    <property type="term" value="C:cytoplasmic replication fork"/>
    <property type="evidence" value="ECO:0007669"/>
    <property type="project" value="TreeGrafter"/>
</dbReference>
<dbReference type="Gene3D" id="1.10.460.10">
    <property type="entry name" value="Topoisomerase I, domain 2"/>
    <property type="match status" value="2"/>
</dbReference>
<dbReference type="InterPro" id="IPR013497">
    <property type="entry name" value="Topo_IA_cen"/>
</dbReference>
<dbReference type="SMART" id="SM00436">
    <property type="entry name" value="TOP1Bc"/>
    <property type="match status" value="1"/>
</dbReference>
<dbReference type="InterPro" id="IPR003601">
    <property type="entry name" value="Topo_IA_2"/>
</dbReference>
<dbReference type="CDD" id="cd03362">
    <property type="entry name" value="TOPRIM_TopoIA_TopoIII"/>
    <property type="match status" value="1"/>
</dbReference>
<gene>
    <name evidence="12" type="ORF">CRD59_07065</name>
</gene>
<dbReference type="GO" id="GO:0006310">
    <property type="term" value="P:DNA recombination"/>
    <property type="evidence" value="ECO:0007669"/>
    <property type="project" value="TreeGrafter"/>
</dbReference>
<comment type="caution">
    <text evidence="12">The sequence shown here is derived from an EMBL/GenBank/DDBJ whole genome shotgun (WGS) entry which is preliminary data.</text>
</comment>
<comment type="catalytic activity">
    <reaction evidence="1">
        <text>ATP-independent breakage of single-stranded DNA, followed by passage and rejoining.</text>
        <dbReference type="EC" id="5.6.2.1"/>
    </reaction>
</comment>
<dbReference type="SUPFAM" id="SSF56712">
    <property type="entry name" value="Prokaryotic type I DNA topoisomerase"/>
    <property type="match status" value="2"/>
</dbReference>
<dbReference type="AlphaFoldDB" id="A0A366KAP1"/>
<name>A0A366KAP1_9BIFI</name>
<organism evidence="12 13">
    <name type="scientific">Bifidobacterium xylocopae</name>
    <dbReference type="NCBI Taxonomy" id="2493119"/>
    <lineage>
        <taxon>Bacteria</taxon>
        <taxon>Bacillati</taxon>
        <taxon>Actinomycetota</taxon>
        <taxon>Actinomycetes</taxon>
        <taxon>Bifidobacteriales</taxon>
        <taxon>Bifidobacteriaceae</taxon>
        <taxon>Bifidobacterium</taxon>
    </lineage>
</organism>
<dbReference type="PRINTS" id="PR00417">
    <property type="entry name" value="PRTPISMRASEI"/>
</dbReference>
<dbReference type="GO" id="GO:0003677">
    <property type="term" value="F:DNA binding"/>
    <property type="evidence" value="ECO:0007669"/>
    <property type="project" value="UniProtKB-KW"/>
</dbReference>